<dbReference type="InParanoid" id="A0A0D0A7U0"/>
<reference evidence="1 2" key="1">
    <citation type="submission" date="2014-04" db="EMBL/GenBank/DDBJ databases">
        <authorList>
            <consortium name="DOE Joint Genome Institute"/>
            <person name="Kuo A."/>
            <person name="Ruytinx J."/>
            <person name="Rineau F."/>
            <person name="Colpaert J."/>
            <person name="Kohler A."/>
            <person name="Nagy L.G."/>
            <person name="Floudas D."/>
            <person name="Copeland A."/>
            <person name="Barry K.W."/>
            <person name="Cichocki N."/>
            <person name="Veneault-Fourrey C."/>
            <person name="LaButti K."/>
            <person name="Lindquist E.A."/>
            <person name="Lipzen A."/>
            <person name="Lundell T."/>
            <person name="Morin E."/>
            <person name="Murat C."/>
            <person name="Sun H."/>
            <person name="Tunlid A."/>
            <person name="Henrissat B."/>
            <person name="Grigoriev I.V."/>
            <person name="Hibbett D.S."/>
            <person name="Martin F."/>
            <person name="Nordberg H.P."/>
            <person name="Cantor M.N."/>
            <person name="Hua S.X."/>
        </authorList>
    </citation>
    <scope>NUCLEOTIDE SEQUENCE [LARGE SCALE GENOMIC DNA]</scope>
    <source>
        <strain evidence="1 2">UH-Slu-Lm8-n1</strain>
    </source>
</reference>
<reference evidence="2" key="2">
    <citation type="submission" date="2015-01" db="EMBL/GenBank/DDBJ databases">
        <title>Evolutionary Origins and Diversification of the Mycorrhizal Mutualists.</title>
        <authorList>
            <consortium name="DOE Joint Genome Institute"/>
            <consortium name="Mycorrhizal Genomics Consortium"/>
            <person name="Kohler A."/>
            <person name="Kuo A."/>
            <person name="Nagy L.G."/>
            <person name="Floudas D."/>
            <person name="Copeland A."/>
            <person name="Barry K.W."/>
            <person name="Cichocki N."/>
            <person name="Veneault-Fourrey C."/>
            <person name="LaButti K."/>
            <person name="Lindquist E.A."/>
            <person name="Lipzen A."/>
            <person name="Lundell T."/>
            <person name="Morin E."/>
            <person name="Murat C."/>
            <person name="Riley R."/>
            <person name="Ohm R."/>
            <person name="Sun H."/>
            <person name="Tunlid A."/>
            <person name="Henrissat B."/>
            <person name="Grigoriev I.V."/>
            <person name="Hibbett D.S."/>
            <person name="Martin F."/>
        </authorList>
    </citation>
    <scope>NUCLEOTIDE SEQUENCE [LARGE SCALE GENOMIC DNA]</scope>
    <source>
        <strain evidence="2">UH-Slu-Lm8-n1</strain>
    </source>
</reference>
<name>A0A0D0A7U0_9AGAM</name>
<dbReference type="Proteomes" id="UP000054485">
    <property type="component" value="Unassembled WGS sequence"/>
</dbReference>
<organism evidence="1 2">
    <name type="scientific">Suillus luteus UH-Slu-Lm8-n1</name>
    <dbReference type="NCBI Taxonomy" id="930992"/>
    <lineage>
        <taxon>Eukaryota</taxon>
        <taxon>Fungi</taxon>
        <taxon>Dikarya</taxon>
        <taxon>Basidiomycota</taxon>
        <taxon>Agaricomycotina</taxon>
        <taxon>Agaricomycetes</taxon>
        <taxon>Agaricomycetidae</taxon>
        <taxon>Boletales</taxon>
        <taxon>Suillineae</taxon>
        <taxon>Suillaceae</taxon>
        <taxon>Suillus</taxon>
    </lineage>
</organism>
<sequence length="64" mass="7148">MAPTIDMHIVLLVHPIKHPSPVAPYSTAPPQISYPSYLAQDHPAHYASSPIRYFNTGLWHLTSL</sequence>
<evidence type="ECO:0000313" key="2">
    <source>
        <dbReference type="Proteomes" id="UP000054485"/>
    </source>
</evidence>
<evidence type="ECO:0000313" key="1">
    <source>
        <dbReference type="EMBL" id="KIK46170.1"/>
    </source>
</evidence>
<protein>
    <submittedName>
        <fullName evidence="1">Uncharacterized protein</fullName>
    </submittedName>
</protein>
<dbReference type="AlphaFoldDB" id="A0A0D0A7U0"/>
<proteinExistence type="predicted"/>
<accession>A0A0D0A7U0</accession>
<dbReference type="OrthoDB" id="10577443at2759"/>
<dbReference type="EMBL" id="KN835162">
    <property type="protein sequence ID" value="KIK46170.1"/>
    <property type="molecule type" value="Genomic_DNA"/>
</dbReference>
<dbReference type="HOGENOM" id="CLU_2869155_0_0_1"/>
<gene>
    <name evidence="1" type="ORF">CY34DRAFT_800676</name>
</gene>
<keyword evidence="2" id="KW-1185">Reference proteome</keyword>